<organism evidence="2 3">
    <name type="scientific">Methanobrevibacter smithii</name>
    <dbReference type="NCBI Taxonomy" id="2173"/>
    <lineage>
        <taxon>Archaea</taxon>
        <taxon>Methanobacteriati</taxon>
        <taxon>Methanobacteriota</taxon>
        <taxon>Methanomada group</taxon>
        <taxon>Methanobacteria</taxon>
        <taxon>Methanobacteriales</taxon>
        <taxon>Methanobacteriaceae</taxon>
        <taxon>Methanobrevibacter</taxon>
    </lineage>
</organism>
<dbReference type="Proteomes" id="UP000232133">
    <property type="component" value="Chromosome"/>
</dbReference>
<dbReference type="GeneID" id="35118755"/>
<protein>
    <recommendedName>
        <fullName evidence="4">Addiction module toxin RelE</fullName>
    </recommendedName>
</protein>
<dbReference type="RefSeq" id="WP_004035344.1">
    <property type="nucleotide sequence ID" value="NZ_CAYARS010000015.1"/>
</dbReference>
<evidence type="ECO:0000256" key="1">
    <source>
        <dbReference type="ARBA" id="ARBA00022649"/>
    </source>
</evidence>
<dbReference type="Pfam" id="PF05016">
    <property type="entry name" value="ParE_toxin"/>
    <property type="match status" value="1"/>
</dbReference>
<dbReference type="InterPro" id="IPR035093">
    <property type="entry name" value="RelE/ParE_toxin_dom_sf"/>
</dbReference>
<dbReference type="InterPro" id="IPR007712">
    <property type="entry name" value="RelE/ParE_toxin"/>
</dbReference>
<dbReference type="Gene3D" id="3.30.2310.20">
    <property type="entry name" value="RelE-like"/>
    <property type="match status" value="1"/>
</dbReference>
<evidence type="ECO:0000313" key="2">
    <source>
        <dbReference type="EMBL" id="ATZ59858.1"/>
    </source>
</evidence>
<name>A0A2H4U6W2_METSM</name>
<reference evidence="2 3" key="1">
    <citation type="submission" date="2016-10" db="EMBL/GenBank/DDBJ databases">
        <authorList>
            <person name="Varghese N."/>
        </authorList>
    </citation>
    <scope>NUCLEOTIDE SEQUENCE [LARGE SCALE GENOMIC DNA]</scope>
    <source>
        <strain evidence="2 3">KB11</strain>
    </source>
</reference>
<evidence type="ECO:0008006" key="4">
    <source>
        <dbReference type="Google" id="ProtNLM"/>
    </source>
</evidence>
<sequence length="100" mass="12105">MKKYKIQIIRKYKNYLDDLKKSNLSLQNQLCDKIKEIQKNPYKSKFKTIKNTDGCRRARSGDYRIIYFVERETIFITKIDLRKNIYKSNSNVKNFNNNIT</sequence>
<evidence type="ECO:0000313" key="3">
    <source>
        <dbReference type="Proteomes" id="UP000232133"/>
    </source>
</evidence>
<gene>
    <name evidence="2" type="ORF">BK798_05220</name>
</gene>
<accession>A0A2H4U6W2</accession>
<proteinExistence type="predicted"/>
<dbReference type="AlphaFoldDB" id="A0A2H4U6W2"/>
<dbReference type="EMBL" id="CP017803">
    <property type="protein sequence ID" value="ATZ59858.1"/>
    <property type="molecule type" value="Genomic_DNA"/>
</dbReference>
<keyword evidence="1" id="KW-1277">Toxin-antitoxin system</keyword>
<dbReference type="SUPFAM" id="SSF143011">
    <property type="entry name" value="RelE-like"/>
    <property type="match status" value="1"/>
</dbReference>